<evidence type="ECO:0000313" key="3">
    <source>
        <dbReference type="Proteomes" id="UP000243799"/>
    </source>
</evidence>
<dbReference type="InterPro" id="IPR001242">
    <property type="entry name" value="Condensation_dom"/>
</dbReference>
<dbReference type="OrthoDB" id="9789603at2"/>
<name>A0A1I1AFN9_9PSEU</name>
<evidence type="ECO:0000313" key="2">
    <source>
        <dbReference type="EMBL" id="SFB36811.1"/>
    </source>
</evidence>
<dbReference type="Proteomes" id="UP000243799">
    <property type="component" value="Unassembled WGS sequence"/>
</dbReference>
<sequence>MLMTPILGYEPQPGELVEWLPTAETAEAATAAPPHPAPPSFVQERHITRSLANEKSGKVQSPWLATVFDLPGQLDTEAMGAALQKWIRRHQTLLTWFTPAKDGSLRRHAIEPRSFSLRTSATGGIEDPVKLREHLHERFDLGTSPLRWPSFTAGAIVRKESSTVYFAVDHSHSDGYSIILVFAELRALYQAELDGSTAELPEAGSYVDYCALERARAEEVTADSPAVQQWLEFWLAGGGTPPRFPLDLGVSPDGTYPAVPVEIDLFDAEEADSFAVACKRHGAGFSAGLLAALGIANHELARQDGYRGLTVVHTRDEPRWAATQGWFINLVPVQFTVAGAKDLGAILGGAQAAFERARSLAGVSIHRVTEVVTEGLNLRTDARVVLPMVSYIDTRKVPGSQDWEAADCRVLGGPGDSHDVPIWVNRLWQRTYLKASHPDTPQARANVPRYLDRVRQILRTVAETGDYPVGQELSAGTGS</sequence>
<dbReference type="RefSeq" id="WP_091674114.1">
    <property type="nucleotide sequence ID" value="NZ_FOKG01000009.1"/>
</dbReference>
<dbReference type="Gene3D" id="3.30.559.30">
    <property type="entry name" value="Nonribosomal peptide synthetase, condensation domain"/>
    <property type="match status" value="1"/>
</dbReference>
<dbReference type="SUPFAM" id="SSF52777">
    <property type="entry name" value="CoA-dependent acyltransferases"/>
    <property type="match status" value="2"/>
</dbReference>
<evidence type="ECO:0000259" key="1">
    <source>
        <dbReference type="Pfam" id="PF00668"/>
    </source>
</evidence>
<keyword evidence="3" id="KW-1185">Reference proteome</keyword>
<dbReference type="EMBL" id="FOKG01000009">
    <property type="protein sequence ID" value="SFB36811.1"/>
    <property type="molecule type" value="Genomic_DNA"/>
</dbReference>
<dbReference type="Gene3D" id="3.30.559.10">
    <property type="entry name" value="Chloramphenicol acetyltransferase-like domain"/>
    <property type="match status" value="1"/>
</dbReference>
<dbReference type="PANTHER" id="PTHR45527">
    <property type="entry name" value="NONRIBOSOMAL PEPTIDE SYNTHETASE"/>
    <property type="match status" value="1"/>
</dbReference>
<dbReference type="GO" id="GO:0008610">
    <property type="term" value="P:lipid biosynthetic process"/>
    <property type="evidence" value="ECO:0007669"/>
    <property type="project" value="UniProtKB-ARBA"/>
</dbReference>
<dbReference type="GO" id="GO:0043041">
    <property type="term" value="P:amino acid activation for nonribosomal peptide biosynthetic process"/>
    <property type="evidence" value="ECO:0007669"/>
    <property type="project" value="TreeGrafter"/>
</dbReference>
<dbReference type="STRING" id="490629.SAMN05216266_109105"/>
<dbReference type="GO" id="GO:0031177">
    <property type="term" value="F:phosphopantetheine binding"/>
    <property type="evidence" value="ECO:0007669"/>
    <property type="project" value="TreeGrafter"/>
</dbReference>
<gene>
    <name evidence="2" type="ORF">SAMN05216266_109105</name>
</gene>
<reference evidence="3" key="1">
    <citation type="submission" date="2016-10" db="EMBL/GenBank/DDBJ databases">
        <authorList>
            <person name="Varghese N."/>
            <person name="Submissions S."/>
        </authorList>
    </citation>
    <scope>NUCLEOTIDE SEQUENCE [LARGE SCALE GENOMIC DNA]</scope>
    <source>
        <strain evidence="3">CGMCC 4.3568</strain>
    </source>
</reference>
<accession>A0A1I1AFN9</accession>
<dbReference type="Pfam" id="PF00668">
    <property type="entry name" value="Condensation"/>
    <property type="match status" value="1"/>
</dbReference>
<dbReference type="GO" id="GO:0005737">
    <property type="term" value="C:cytoplasm"/>
    <property type="evidence" value="ECO:0007669"/>
    <property type="project" value="TreeGrafter"/>
</dbReference>
<dbReference type="InterPro" id="IPR023213">
    <property type="entry name" value="CAT-like_dom_sf"/>
</dbReference>
<dbReference type="PANTHER" id="PTHR45527:SF1">
    <property type="entry name" value="FATTY ACID SYNTHASE"/>
    <property type="match status" value="1"/>
</dbReference>
<organism evidence="2 3">
    <name type="scientific">Amycolatopsis marina</name>
    <dbReference type="NCBI Taxonomy" id="490629"/>
    <lineage>
        <taxon>Bacteria</taxon>
        <taxon>Bacillati</taxon>
        <taxon>Actinomycetota</taxon>
        <taxon>Actinomycetes</taxon>
        <taxon>Pseudonocardiales</taxon>
        <taxon>Pseudonocardiaceae</taxon>
        <taxon>Amycolatopsis</taxon>
    </lineage>
</organism>
<dbReference type="AlphaFoldDB" id="A0A1I1AFN9"/>
<feature type="domain" description="Condensation" evidence="1">
    <location>
        <begin position="61"/>
        <end position="363"/>
    </location>
</feature>
<dbReference type="GO" id="GO:0044550">
    <property type="term" value="P:secondary metabolite biosynthetic process"/>
    <property type="evidence" value="ECO:0007669"/>
    <property type="project" value="TreeGrafter"/>
</dbReference>
<protein>
    <submittedName>
        <fullName evidence="2">Condensation domain-containing protein</fullName>
    </submittedName>
</protein>
<dbReference type="GO" id="GO:0003824">
    <property type="term" value="F:catalytic activity"/>
    <property type="evidence" value="ECO:0007669"/>
    <property type="project" value="InterPro"/>
</dbReference>
<proteinExistence type="predicted"/>